<evidence type="ECO:0000256" key="5">
    <source>
        <dbReference type="ARBA" id="ARBA00023157"/>
    </source>
</evidence>
<dbReference type="PROSITE" id="PS50240">
    <property type="entry name" value="TRYPSIN_DOM"/>
    <property type="match status" value="1"/>
</dbReference>
<organism evidence="8 9">
    <name type="scientific">Spodoptera exigua</name>
    <name type="common">Beet armyworm</name>
    <name type="synonym">Noctua fulgens</name>
    <dbReference type="NCBI Taxonomy" id="7107"/>
    <lineage>
        <taxon>Eukaryota</taxon>
        <taxon>Metazoa</taxon>
        <taxon>Ecdysozoa</taxon>
        <taxon>Arthropoda</taxon>
        <taxon>Hexapoda</taxon>
        <taxon>Insecta</taxon>
        <taxon>Pterygota</taxon>
        <taxon>Neoptera</taxon>
        <taxon>Endopterygota</taxon>
        <taxon>Lepidoptera</taxon>
        <taxon>Glossata</taxon>
        <taxon>Ditrysia</taxon>
        <taxon>Noctuoidea</taxon>
        <taxon>Noctuidae</taxon>
        <taxon>Amphipyrinae</taxon>
        <taxon>Spodoptera</taxon>
    </lineage>
</organism>
<feature type="compositionally biased region" description="Basic and acidic residues" evidence="6">
    <location>
        <begin position="316"/>
        <end position="325"/>
    </location>
</feature>
<dbReference type="GO" id="GO:0004252">
    <property type="term" value="F:serine-type endopeptidase activity"/>
    <property type="evidence" value="ECO:0007669"/>
    <property type="project" value="InterPro"/>
</dbReference>
<dbReference type="GO" id="GO:0006508">
    <property type="term" value="P:proteolysis"/>
    <property type="evidence" value="ECO:0007669"/>
    <property type="project" value="UniProtKB-KW"/>
</dbReference>
<reference evidence="8" key="1">
    <citation type="journal article" date="2021" name="G3 (Bethesda)">
        <title>Genome and transcriptome analysis of the beet armyworm Spodoptera exigua reveals targets for pest control. .</title>
        <authorList>
            <person name="Simon S."/>
            <person name="Breeschoten T."/>
            <person name="Jansen H.J."/>
            <person name="Dirks R.P."/>
            <person name="Schranz M.E."/>
            <person name="Ros V.I.D."/>
        </authorList>
    </citation>
    <scope>NUCLEOTIDE SEQUENCE</scope>
    <source>
        <strain evidence="8">TB_SE_WUR_2020</strain>
    </source>
</reference>
<dbReference type="Proteomes" id="UP000814243">
    <property type="component" value="Unassembled WGS sequence"/>
</dbReference>
<evidence type="ECO:0000256" key="3">
    <source>
        <dbReference type="ARBA" id="ARBA00022825"/>
    </source>
</evidence>
<dbReference type="InterPro" id="IPR043504">
    <property type="entry name" value="Peptidase_S1_PA_chymotrypsin"/>
</dbReference>
<evidence type="ECO:0000259" key="7">
    <source>
        <dbReference type="PROSITE" id="PS50240"/>
    </source>
</evidence>
<sequence>MVNACTVNQIQDKESWYVDNGATTHIAVSRKMFTDFREFDSNHTVTTADGTVIPAVGIGSIKVESKVNETKVHITLEEVWLVPSLTKNLFSPLAAQDRAQNSIFTSTTKKCKLEIEGMTKVDGRRIPKGGLYKLDFKTDATDTTEQDDDGEFVDAEGEENFPAEGEQQPLDIVEPLRVEVPRLEGEEEEIVVEPLRDEPQREEEPRYNLRDRTKTTTTVSTPSTKKSYTVFQVVGNPKIEGVPDSPYFSDDHAFNHKARVKKNLPDYVWSAVRVKRDTEEKIKTTTDNKAKVEQKSTTLPTITNSGKVESPTMRSIQEKNTDAKEANGGTTITNEAKTERKAEKVKETYTKEAVTKAQKKTHSKASKKNVEKVVVDIKTANNTNILRKLKSKVKSTDAKKERSNRNTKSKGAVSKKNKKQKKRKVSGKNTKKSKARSKSKVKKNEKSKSANATRTTAKIPKAQRRLISAREALIEDYPYMVSIQKDGQHWCSGALLNPRLVITTANCLWKANRISRMQVRAGSRYIDRGGQLVSIQEVMKHPAWGLRKSPDNDVALLLLDKNIRLYLSWCGTERYPSMFSYLASHSNLDFIANATRFLMADKRHYPFVDRFPVLNH</sequence>
<dbReference type="PANTHER" id="PTHR24276">
    <property type="entry name" value="POLYSERASE-RELATED"/>
    <property type="match status" value="1"/>
</dbReference>
<protein>
    <recommendedName>
        <fullName evidence="7">Peptidase S1 domain-containing protein</fullName>
    </recommendedName>
</protein>
<dbReference type="EMBL" id="JACEFF010000746">
    <property type="protein sequence ID" value="KAH9631805.1"/>
    <property type="molecule type" value="Genomic_DNA"/>
</dbReference>
<feature type="region of interest" description="Disordered" evidence="6">
    <location>
        <begin position="301"/>
        <end position="330"/>
    </location>
</feature>
<keyword evidence="4" id="KW-0865">Zymogen</keyword>
<dbReference type="InterPro" id="IPR001254">
    <property type="entry name" value="Trypsin_dom"/>
</dbReference>
<dbReference type="InterPro" id="IPR054722">
    <property type="entry name" value="PolX-like_BBD"/>
</dbReference>
<proteinExistence type="predicted"/>
<feature type="compositionally biased region" description="Basic and acidic residues" evidence="6">
    <location>
        <begin position="394"/>
        <end position="404"/>
    </location>
</feature>
<dbReference type="SUPFAM" id="SSF50494">
    <property type="entry name" value="Trypsin-like serine proteases"/>
    <property type="match status" value="1"/>
</dbReference>
<evidence type="ECO:0000313" key="8">
    <source>
        <dbReference type="EMBL" id="KAH9631805.1"/>
    </source>
</evidence>
<keyword evidence="5" id="KW-1015">Disulfide bond</keyword>
<dbReference type="Gene3D" id="2.40.10.10">
    <property type="entry name" value="Trypsin-like serine proteases"/>
    <property type="match status" value="1"/>
</dbReference>
<dbReference type="InterPro" id="IPR009003">
    <property type="entry name" value="Peptidase_S1_PA"/>
</dbReference>
<comment type="caution">
    <text evidence="8">The sequence shown here is derived from an EMBL/GenBank/DDBJ whole genome shotgun (WGS) entry which is preliminary data.</text>
</comment>
<feature type="compositionally biased region" description="Basic residues" evidence="6">
    <location>
        <begin position="405"/>
        <end position="441"/>
    </location>
</feature>
<feature type="domain" description="Peptidase S1" evidence="7">
    <location>
        <begin position="466"/>
        <end position="568"/>
    </location>
</feature>
<dbReference type="Pfam" id="PF22936">
    <property type="entry name" value="Pol_BBD"/>
    <property type="match status" value="1"/>
</dbReference>
<accession>A0A922SBV0</accession>
<evidence type="ECO:0000256" key="1">
    <source>
        <dbReference type="ARBA" id="ARBA00022670"/>
    </source>
</evidence>
<gene>
    <name evidence="8" type="ORF">HF086_005808</name>
</gene>
<evidence type="ECO:0000313" key="9">
    <source>
        <dbReference type="Proteomes" id="UP000814243"/>
    </source>
</evidence>
<keyword evidence="3" id="KW-0720">Serine protease</keyword>
<dbReference type="InterPro" id="IPR050430">
    <property type="entry name" value="Peptidase_S1"/>
</dbReference>
<keyword evidence="2" id="KW-0378">Hydrolase</keyword>
<feature type="compositionally biased region" description="Polar residues" evidence="6">
    <location>
        <begin position="301"/>
        <end position="315"/>
    </location>
</feature>
<feature type="region of interest" description="Disordered" evidence="6">
    <location>
        <begin position="389"/>
        <end position="461"/>
    </location>
</feature>
<dbReference type="AlphaFoldDB" id="A0A922SBV0"/>
<evidence type="ECO:0000256" key="4">
    <source>
        <dbReference type="ARBA" id="ARBA00023145"/>
    </source>
</evidence>
<name>A0A922SBV0_SPOEX</name>
<evidence type="ECO:0000256" key="2">
    <source>
        <dbReference type="ARBA" id="ARBA00022801"/>
    </source>
</evidence>
<dbReference type="Pfam" id="PF00089">
    <property type="entry name" value="Trypsin"/>
    <property type="match status" value="1"/>
</dbReference>
<evidence type="ECO:0000256" key="6">
    <source>
        <dbReference type="SAM" id="MobiDB-lite"/>
    </source>
</evidence>
<dbReference type="PANTHER" id="PTHR24276:SF97">
    <property type="entry name" value="GH13245P2-RELATED"/>
    <property type="match status" value="1"/>
</dbReference>
<keyword evidence="1" id="KW-0645">Protease</keyword>